<feature type="region of interest" description="Disordered" evidence="1">
    <location>
        <begin position="250"/>
        <end position="292"/>
    </location>
</feature>
<dbReference type="InterPro" id="IPR000938">
    <property type="entry name" value="CAP-Gly_domain"/>
</dbReference>
<evidence type="ECO:0000256" key="1">
    <source>
        <dbReference type="SAM" id="MobiDB-lite"/>
    </source>
</evidence>
<proteinExistence type="predicted"/>
<dbReference type="InterPro" id="IPR036859">
    <property type="entry name" value="CAP-Gly_dom_sf"/>
</dbReference>
<keyword evidence="4" id="KW-1185">Reference proteome</keyword>
<evidence type="ECO:0000313" key="3">
    <source>
        <dbReference type="EMBL" id="KAF6022062.1"/>
    </source>
</evidence>
<dbReference type="AlphaFoldDB" id="A0A7J7J7C9"/>
<organism evidence="3 4">
    <name type="scientific">Bugula neritina</name>
    <name type="common">Brown bryozoan</name>
    <name type="synonym">Sertularia neritina</name>
    <dbReference type="NCBI Taxonomy" id="10212"/>
    <lineage>
        <taxon>Eukaryota</taxon>
        <taxon>Metazoa</taxon>
        <taxon>Spiralia</taxon>
        <taxon>Lophotrochozoa</taxon>
        <taxon>Bryozoa</taxon>
        <taxon>Gymnolaemata</taxon>
        <taxon>Cheilostomatida</taxon>
        <taxon>Flustrina</taxon>
        <taxon>Buguloidea</taxon>
        <taxon>Bugulidae</taxon>
        <taxon>Bugula</taxon>
    </lineage>
</organism>
<feature type="domain" description="CAP-Gly" evidence="2">
    <location>
        <begin position="153"/>
        <end position="188"/>
    </location>
</feature>
<feature type="compositionally biased region" description="Polar residues" evidence="1">
    <location>
        <begin position="252"/>
        <end position="264"/>
    </location>
</feature>
<comment type="caution">
    <text evidence="3">The sequence shown here is derived from an EMBL/GenBank/DDBJ whole genome shotgun (WGS) entry which is preliminary data.</text>
</comment>
<accession>A0A7J7J7C9</accession>
<sequence length="292" mass="31576">MSRQLNETVLSNSKLTEELLAARATVEKLQKEVRDFRAFCKSCSHEGSDVTSQQRSRGMNVAPDLLPTHQLLPADSELPLTANLSSCHVCSEVQKASKLNGTVAPHLYKHDAITLCTSDNMLVNLGDSILTFSNHCGTVRYIGHLDGFAPTCLFVGVQLADRVSGGLDGTWNGKRYFSCPNGRGIFIQPQDIVNVLSKKQASVIHKSKKPSKSRNAVVDSPPSSSSSRSAGAGGLVSKLRKAAVGIKHTYSQKRISLPDSTSSVDAVLPPECRQSKRQVDNHTNSTSTTPQY</sequence>
<dbReference type="Pfam" id="PF01302">
    <property type="entry name" value="CAP_GLY"/>
    <property type="match status" value="1"/>
</dbReference>
<dbReference type="EMBL" id="VXIV02002909">
    <property type="protein sequence ID" value="KAF6022062.1"/>
    <property type="molecule type" value="Genomic_DNA"/>
</dbReference>
<feature type="region of interest" description="Disordered" evidence="1">
    <location>
        <begin position="204"/>
        <end position="233"/>
    </location>
</feature>
<protein>
    <recommendedName>
        <fullName evidence="2">CAP-Gly domain-containing protein</fullName>
    </recommendedName>
</protein>
<evidence type="ECO:0000313" key="4">
    <source>
        <dbReference type="Proteomes" id="UP000593567"/>
    </source>
</evidence>
<feature type="compositionally biased region" description="Low complexity" evidence="1">
    <location>
        <begin position="216"/>
        <end position="230"/>
    </location>
</feature>
<feature type="compositionally biased region" description="Polar residues" evidence="1">
    <location>
        <begin position="281"/>
        <end position="292"/>
    </location>
</feature>
<evidence type="ECO:0000259" key="2">
    <source>
        <dbReference type="PROSITE" id="PS50245"/>
    </source>
</evidence>
<dbReference type="OrthoDB" id="2130750at2759"/>
<dbReference type="SUPFAM" id="SSF74924">
    <property type="entry name" value="Cap-Gly domain"/>
    <property type="match status" value="1"/>
</dbReference>
<dbReference type="Gene3D" id="2.30.30.190">
    <property type="entry name" value="CAP Gly-rich-like domain"/>
    <property type="match status" value="1"/>
</dbReference>
<dbReference type="PROSITE" id="PS50245">
    <property type="entry name" value="CAP_GLY_2"/>
    <property type="match status" value="1"/>
</dbReference>
<reference evidence="3" key="1">
    <citation type="submission" date="2020-06" db="EMBL/GenBank/DDBJ databases">
        <title>Draft genome of Bugula neritina, a colonial animal packing powerful symbionts and potential medicines.</title>
        <authorList>
            <person name="Rayko M."/>
        </authorList>
    </citation>
    <scope>NUCLEOTIDE SEQUENCE [LARGE SCALE GENOMIC DNA]</scope>
    <source>
        <strain evidence="3">Kwan_BN1</strain>
    </source>
</reference>
<dbReference type="SMART" id="SM01052">
    <property type="entry name" value="CAP_GLY"/>
    <property type="match status" value="1"/>
</dbReference>
<name>A0A7J7J7C9_BUGNE</name>
<dbReference type="Proteomes" id="UP000593567">
    <property type="component" value="Unassembled WGS sequence"/>
</dbReference>
<gene>
    <name evidence="3" type="ORF">EB796_019637</name>
</gene>